<evidence type="ECO:0000313" key="4">
    <source>
        <dbReference type="EMBL" id="MBR0664344.1"/>
    </source>
</evidence>
<keyword evidence="5" id="KW-1185">Reference proteome</keyword>
<sequence>MPSSPRACPARMLRWIILLLPLLALARPAAAQDEPWTACRRAIAAAEPGSGLPPGLLLAIALVEAGRSDPRTGRLEPWPWSWNVEGEPGFAATRQEAVAEVQGMLAAGRRSVDIGCMQVNLRHHPDAFRGPEEGFDPAANIRYAIGFLKALRARTGDWAGAIAAYHSGDDERGLAYHRRVALARLGAAWAAGGTVPLPARVTSGLCAPGLRPALTIRRPRAGVARPRLTCHRPGR</sequence>
<evidence type="ECO:0000259" key="3">
    <source>
        <dbReference type="Pfam" id="PF01464"/>
    </source>
</evidence>
<feature type="domain" description="Transglycosylase SLT" evidence="3">
    <location>
        <begin position="89"/>
        <end position="170"/>
    </location>
</feature>
<feature type="signal peptide" evidence="2">
    <location>
        <begin position="1"/>
        <end position="31"/>
    </location>
</feature>
<dbReference type="RefSeq" id="WP_211851936.1">
    <property type="nucleotide sequence ID" value="NZ_JAAGBB010000007.1"/>
</dbReference>
<dbReference type="SUPFAM" id="SSF53955">
    <property type="entry name" value="Lysozyme-like"/>
    <property type="match status" value="1"/>
</dbReference>
<dbReference type="InterPro" id="IPR023346">
    <property type="entry name" value="Lysozyme-like_dom_sf"/>
</dbReference>
<reference evidence="5" key="1">
    <citation type="journal article" date="2021" name="Syst. Appl. Microbiol.">
        <title>Roseomonas hellenica sp. nov., isolated from roots of wild-growing Alkanna tinctoria.</title>
        <authorList>
            <person name="Rat A."/>
            <person name="Naranjo H.D."/>
            <person name="Lebbe L."/>
            <person name="Cnockaert M."/>
            <person name="Krigas N."/>
            <person name="Grigoriadou K."/>
            <person name="Maloupa E."/>
            <person name="Willems A."/>
        </authorList>
    </citation>
    <scope>NUCLEOTIDE SEQUENCE [LARGE SCALE GENOMIC DNA]</scope>
    <source>
        <strain evidence="5">LMG 31523</strain>
    </source>
</reference>
<evidence type="ECO:0000256" key="1">
    <source>
        <dbReference type="ARBA" id="ARBA00009387"/>
    </source>
</evidence>
<dbReference type="Proteomes" id="UP001196870">
    <property type="component" value="Unassembled WGS sequence"/>
</dbReference>
<comment type="caution">
    <text evidence="4">The sequence shown here is derived from an EMBL/GenBank/DDBJ whole genome shotgun (WGS) entry which is preliminary data.</text>
</comment>
<name>A0ABS5EVR2_9PROT</name>
<dbReference type="Pfam" id="PF01464">
    <property type="entry name" value="SLT"/>
    <property type="match status" value="1"/>
</dbReference>
<evidence type="ECO:0000313" key="5">
    <source>
        <dbReference type="Proteomes" id="UP001196870"/>
    </source>
</evidence>
<dbReference type="EMBL" id="JAAGBB010000007">
    <property type="protein sequence ID" value="MBR0664344.1"/>
    <property type="molecule type" value="Genomic_DNA"/>
</dbReference>
<proteinExistence type="inferred from homology"/>
<dbReference type="InterPro" id="IPR008258">
    <property type="entry name" value="Transglycosylase_SLT_dom_1"/>
</dbReference>
<organism evidence="4 5">
    <name type="scientific">Plastoroseomonas hellenica</name>
    <dbReference type="NCBI Taxonomy" id="2687306"/>
    <lineage>
        <taxon>Bacteria</taxon>
        <taxon>Pseudomonadati</taxon>
        <taxon>Pseudomonadota</taxon>
        <taxon>Alphaproteobacteria</taxon>
        <taxon>Acetobacterales</taxon>
        <taxon>Acetobacteraceae</taxon>
        <taxon>Plastoroseomonas</taxon>
    </lineage>
</organism>
<feature type="chain" id="PRO_5045206078" evidence="2">
    <location>
        <begin position="32"/>
        <end position="235"/>
    </location>
</feature>
<comment type="similarity">
    <text evidence="1">Belongs to the virb1 family.</text>
</comment>
<dbReference type="Gene3D" id="1.10.530.10">
    <property type="match status" value="1"/>
</dbReference>
<accession>A0ABS5EVR2</accession>
<gene>
    <name evidence="4" type="ORF">GXW71_08240</name>
</gene>
<protein>
    <submittedName>
        <fullName evidence="4">Lytic transglycosylase domain-containing protein</fullName>
    </submittedName>
</protein>
<keyword evidence="2" id="KW-0732">Signal</keyword>
<evidence type="ECO:0000256" key="2">
    <source>
        <dbReference type="SAM" id="SignalP"/>
    </source>
</evidence>